<accession>A0A158QHJ4</accession>
<keyword evidence="4" id="KW-1185">Reference proteome</keyword>
<dbReference type="AlphaFoldDB" id="A0A158QHJ4"/>
<keyword evidence="1" id="KW-0862">Zinc</keyword>
<feature type="domain" description="C2H2-type" evidence="2">
    <location>
        <begin position="64"/>
        <end position="92"/>
    </location>
</feature>
<organism evidence="5">
    <name type="scientific">Rodentolepis nana</name>
    <name type="common">Dwarf tapeworm</name>
    <name type="synonym">Hymenolepis nana</name>
    <dbReference type="NCBI Taxonomy" id="102285"/>
    <lineage>
        <taxon>Eukaryota</taxon>
        <taxon>Metazoa</taxon>
        <taxon>Spiralia</taxon>
        <taxon>Lophotrochozoa</taxon>
        <taxon>Platyhelminthes</taxon>
        <taxon>Cestoda</taxon>
        <taxon>Eucestoda</taxon>
        <taxon>Cyclophyllidea</taxon>
        <taxon>Hymenolepididae</taxon>
        <taxon>Rodentolepis</taxon>
    </lineage>
</organism>
<evidence type="ECO:0000256" key="1">
    <source>
        <dbReference type="PROSITE-ProRule" id="PRU00042"/>
    </source>
</evidence>
<dbReference type="GO" id="GO:0008270">
    <property type="term" value="F:zinc ion binding"/>
    <property type="evidence" value="ECO:0007669"/>
    <property type="project" value="UniProtKB-KW"/>
</dbReference>
<keyword evidence="1" id="KW-0863">Zinc-finger</keyword>
<proteinExistence type="predicted"/>
<dbReference type="PROSITE" id="PS50157">
    <property type="entry name" value="ZINC_FINGER_C2H2_2"/>
    <property type="match status" value="1"/>
</dbReference>
<evidence type="ECO:0000313" key="4">
    <source>
        <dbReference type="Proteomes" id="UP000278807"/>
    </source>
</evidence>
<dbReference type="Proteomes" id="UP000278807">
    <property type="component" value="Unassembled WGS sequence"/>
</dbReference>
<evidence type="ECO:0000259" key="2">
    <source>
        <dbReference type="PROSITE" id="PS50157"/>
    </source>
</evidence>
<name>A0A158QHJ4_RODNA</name>
<keyword evidence="1" id="KW-0479">Metal-binding</keyword>
<gene>
    <name evidence="3" type="ORF">HNAJ_LOCUS7519</name>
</gene>
<evidence type="ECO:0000313" key="3">
    <source>
        <dbReference type="EMBL" id="VDO03379.1"/>
    </source>
</evidence>
<reference evidence="3 4" key="2">
    <citation type="submission" date="2018-11" db="EMBL/GenBank/DDBJ databases">
        <authorList>
            <consortium name="Pathogen Informatics"/>
        </authorList>
    </citation>
    <scope>NUCLEOTIDE SEQUENCE [LARGE SCALE GENOMIC DNA]</scope>
</reference>
<reference evidence="5" key="1">
    <citation type="submission" date="2016-04" db="UniProtKB">
        <authorList>
            <consortium name="WormBaseParasite"/>
        </authorList>
    </citation>
    <scope>IDENTIFICATION</scope>
</reference>
<protein>
    <submittedName>
        <fullName evidence="5">C2H2-type domain-containing protein</fullName>
    </submittedName>
</protein>
<evidence type="ECO:0000313" key="5">
    <source>
        <dbReference type="WBParaSite" id="HNAJ_0000752301-mRNA-1"/>
    </source>
</evidence>
<dbReference type="PROSITE" id="PS00028">
    <property type="entry name" value="ZINC_FINGER_C2H2_1"/>
    <property type="match status" value="1"/>
</dbReference>
<dbReference type="WBParaSite" id="HNAJ_0000752301-mRNA-1">
    <property type="protein sequence ID" value="HNAJ_0000752301-mRNA-1"/>
    <property type="gene ID" value="HNAJ_0000752301"/>
</dbReference>
<dbReference type="EMBL" id="UZAE01012070">
    <property type="protein sequence ID" value="VDO03379.1"/>
    <property type="molecule type" value="Genomic_DNA"/>
</dbReference>
<sequence length="232" mass="25784">MEMMYLAVLNDCEQSGSGLTNENIGPSSNQGNDLISHDLLASHSLNSSTNELARPSLNSDSNGFYCKECDRSFGNNHGLLIHNGRYHKKHEVAQRIDNDHSVTAVKSTKSKADYDTTTSTRRRRLTCPPNLMNKGKIDNEGSIVCCLPFFPTMPEYVQVESCTQWLHFQCLLHEILMACSEGEMLKLMVVLVKNALLCQTEGVEAEEEEVGFMTGAMGVFLIHFGSMCLVLI</sequence>
<dbReference type="InterPro" id="IPR013087">
    <property type="entry name" value="Znf_C2H2_type"/>
</dbReference>